<evidence type="ECO:0000313" key="4">
    <source>
        <dbReference type="Proteomes" id="UP000319103"/>
    </source>
</evidence>
<comment type="caution">
    <text evidence="3">The sequence shown here is derived from an EMBL/GenBank/DDBJ whole genome shotgun (WGS) entry which is preliminary data.</text>
</comment>
<proteinExistence type="predicted"/>
<dbReference type="RefSeq" id="WP_141634518.1">
    <property type="nucleotide sequence ID" value="NZ_VIGB01000003.1"/>
</dbReference>
<sequence>MSGNRSIVVKGLIRIATILVAGIVILFVIAAIKAPYGAQQHSQPAPAASCSTDSGSSDPSASQASWQHKTGSHKTTHHKTSKHHTTTHHKKTIKRA</sequence>
<reference evidence="3 4" key="1">
    <citation type="submission" date="2019-06" db="EMBL/GenBank/DDBJ databases">
        <title>Description of Kitasatospora acidophila sp. nov. isolated from pine grove soil, and reclassification of Streptomyces novaecaesareae to Kitasatospora novaeceasareae comb. nov.</title>
        <authorList>
            <person name="Kim M.J."/>
        </authorList>
    </citation>
    <scope>NUCLEOTIDE SEQUENCE [LARGE SCALE GENOMIC DNA]</scope>
    <source>
        <strain evidence="3 4">MMS16-CNU292</strain>
    </source>
</reference>
<feature type="compositionally biased region" description="Low complexity" evidence="1">
    <location>
        <begin position="38"/>
        <end position="69"/>
    </location>
</feature>
<protein>
    <submittedName>
        <fullName evidence="3">Uncharacterized protein</fullName>
    </submittedName>
</protein>
<dbReference type="AlphaFoldDB" id="A0A540W4G0"/>
<organism evidence="3 4">
    <name type="scientific">Kitasatospora acidiphila</name>
    <dbReference type="NCBI Taxonomy" id="2567942"/>
    <lineage>
        <taxon>Bacteria</taxon>
        <taxon>Bacillati</taxon>
        <taxon>Actinomycetota</taxon>
        <taxon>Actinomycetes</taxon>
        <taxon>Kitasatosporales</taxon>
        <taxon>Streptomycetaceae</taxon>
        <taxon>Kitasatospora</taxon>
    </lineage>
</organism>
<feature type="transmembrane region" description="Helical" evidence="2">
    <location>
        <begin position="12"/>
        <end position="32"/>
    </location>
</feature>
<feature type="compositionally biased region" description="Basic residues" evidence="1">
    <location>
        <begin position="70"/>
        <end position="96"/>
    </location>
</feature>
<evidence type="ECO:0000256" key="1">
    <source>
        <dbReference type="SAM" id="MobiDB-lite"/>
    </source>
</evidence>
<keyword evidence="4" id="KW-1185">Reference proteome</keyword>
<dbReference type="Proteomes" id="UP000319103">
    <property type="component" value="Unassembled WGS sequence"/>
</dbReference>
<keyword evidence="2" id="KW-0812">Transmembrane</keyword>
<dbReference type="EMBL" id="VIGB01000003">
    <property type="protein sequence ID" value="TQF03918.1"/>
    <property type="molecule type" value="Genomic_DNA"/>
</dbReference>
<evidence type="ECO:0000256" key="2">
    <source>
        <dbReference type="SAM" id="Phobius"/>
    </source>
</evidence>
<feature type="region of interest" description="Disordered" evidence="1">
    <location>
        <begin position="38"/>
        <end position="96"/>
    </location>
</feature>
<accession>A0A540W4G0</accession>
<keyword evidence="2" id="KW-1133">Transmembrane helix</keyword>
<gene>
    <name evidence="3" type="ORF">E6W39_18875</name>
</gene>
<name>A0A540W4G0_9ACTN</name>
<evidence type="ECO:0000313" key="3">
    <source>
        <dbReference type="EMBL" id="TQF03918.1"/>
    </source>
</evidence>
<keyword evidence="2" id="KW-0472">Membrane</keyword>